<organism evidence="1 2">
    <name type="scientific">Dickeya phage phiD3</name>
    <dbReference type="NCBI Taxonomy" id="1542131"/>
    <lineage>
        <taxon>Viruses</taxon>
        <taxon>Duplodnaviria</taxon>
        <taxon>Heunggongvirae</taxon>
        <taxon>Uroviricota</taxon>
        <taxon>Caudoviricetes</taxon>
        <taxon>Pantevenvirales</taxon>
        <taxon>Ackermannviridae</taxon>
        <taxon>Aglimvirinae</taxon>
        <taxon>Limestonevirus</taxon>
        <taxon>Limestonevirus limestone</taxon>
    </lineage>
</organism>
<evidence type="ECO:0000313" key="2">
    <source>
        <dbReference type="Proteomes" id="UP000224241"/>
    </source>
</evidence>
<dbReference type="Pfam" id="PF13876">
    <property type="entry name" value="Phage_gp49_66"/>
    <property type="match status" value="1"/>
</dbReference>
<evidence type="ECO:0000313" key="1">
    <source>
        <dbReference type="EMBL" id="AIM51352.1"/>
    </source>
</evidence>
<proteinExistence type="predicted"/>
<dbReference type="EMBL" id="KM209228">
    <property type="protein sequence ID" value="AIM51352.1"/>
    <property type="molecule type" value="Genomic_DNA"/>
</dbReference>
<dbReference type="InterPro" id="IPR025915">
    <property type="entry name" value="Phage_gp49_66"/>
</dbReference>
<dbReference type="Proteomes" id="UP000224241">
    <property type="component" value="Segment"/>
</dbReference>
<name>A0A0N6YT08_9CAUD</name>
<reference evidence="1 2" key="1">
    <citation type="journal article" date="2015" name="Stand. Genomic Sci.">
        <title>The complete genome, structural proteome, comparative genomics and phylogenetic analysis of a broad host lytic bacteriophage ?D3 infecting pectinolytic Dickeya spp.</title>
        <authorList>
            <person name="Czajkowski R."/>
            <person name="Ozymko Z."/>
            <person name="Siwinska J."/>
            <person name="Ossowicki A."/>
            <person name="de Jager V."/>
            <person name="Narajczyk M."/>
            <person name="Lojkowska E."/>
        </authorList>
    </citation>
    <scope>NUCLEOTIDE SEQUENCE [LARGE SCALE GENOMIC DNA]</scope>
</reference>
<accession>A0A0N6YT08</accession>
<protein>
    <submittedName>
        <fullName evidence="1">Uncharacterized protein</fullName>
    </submittedName>
</protein>
<gene>
    <name evidence="1" type="ORF">HQ80_0108</name>
</gene>
<sequence>MLAPTLSKSNRSGIKLSPEIMKSHIAEVIYEDREIGGHCVITCHFLMDNGFTVYGKNPSTSIDPANFDVEKGKSVAYEKTFSQLWELEAYRALVEKQLLEVAAVGDKNYIDSCK</sequence>